<evidence type="ECO:0000313" key="7">
    <source>
        <dbReference type="Proteomes" id="UP000585665"/>
    </source>
</evidence>
<keyword evidence="4 5" id="KW-0472">Membrane</keyword>
<reference evidence="6 7" key="1">
    <citation type="submission" date="2020-06" db="EMBL/GenBank/DDBJ databases">
        <title>Description of novel acetic acid bacteria.</title>
        <authorList>
            <person name="Sombolestani A."/>
        </authorList>
    </citation>
    <scope>NUCLEOTIDE SEQUENCE [LARGE SCALE GENOMIC DNA]</scope>
    <source>
        <strain evidence="6 7">LMG 27010</strain>
    </source>
</reference>
<protein>
    <submittedName>
        <fullName evidence="6">DUF1656 domain-containing protein</fullName>
    </submittedName>
</protein>
<keyword evidence="2 5" id="KW-0812">Transmembrane</keyword>
<keyword evidence="7" id="KW-1185">Reference proteome</keyword>
<evidence type="ECO:0000256" key="4">
    <source>
        <dbReference type="ARBA" id="ARBA00023136"/>
    </source>
</evidence>
<sequence>MMTEFDLFGVFMAPIVVYAVAAIPLTMILRFVLWRTGIMKWFWHVALFEIALYTCVLCLLVSYA</sequence>
<evidence type="ECO:0000256" key="1">
    <source>
        <dbReference type="ARBA" id="ARBA00022475"/>
    </source>
</evidence>
<evidence type="ECO:0000256" key="2">
    <source>
        <dbReference type="ARBA" id="ARBA00022692"/>
    </source>
</evidence>
<dbReference type="AlphaFoldDB" id="A0A850PBK1"/>
<gene>
    <name evidence="6" type="ORF">HUK82_15215</name>
</gene>
<evidence type="ECO:0000256" key="3">
    <source>
        <dbReference type="ARBA" id="ARBA00022989"/>
    </source>
</evidence>
<dbReference type="Pfam" id="PF07869">
    <property type="entry name" value="DUF1656"/>
    <property type="match status" value="1"/>
</dbReference>
<feature type="transmembrane region" description="Helical" evidence="5">
    <location>
        <begin position="41"/>
        <end position="63"/>
    </location>
</feature>
<accession>A0A850PBK1</accession>
<evidence type="ECO:0000256" key="5">
    <source>
        <dbReference type="SAM" id="Phobius"/>
    </source>
</evidence>
<organism evidence="6 7">
    <name type="scientific">Ameyamaea chiangmaiensis</name>
    <dbReference type="NCBI Taxonomy" id="442969"/>
    <lineage>
        <taxon>Bacteria</taxon>
        <taxon>Pseudomonadati</taxon>
        <taxon>Pseudomonadota</taxon>
        <taxon>Alphaproteobacteria</taxon>
        <taxon>Acetobacterales</taxon>
        <taxon>Acetobacteraceae</taxon>
        <taxon>Ameyamaea</taxon>
    </lineage>
</organism>
<dbReference type="InterPro" id="IPR012451">
    <property type="entry name" value="DUF1656"/>
</dbReference>
<keyword evidence="3 5" id="KW-1133">Transmembrane helix</keyword>
<proteinExistence type="predicted"/>
<keyword evidence="1" id="KW-1003">Cell membrane</keyword>
<dbReference type="EMBL" id="JABXXR010000209">
    <property type="protein sequence ID" value="NVN41897.1"/>
    <property type="molecule type" value="Genomic_DNA"/>
</dbReference>
<evidence type="ECO:0000313" key="6">
    <source>
        <dbReference type="EMBL" id="NVN41897.1"/>
    </source>
</evidence>
<dbReference type="RefSeq" id="WP_176614751.1">
    <property type="nucleotide sequence ID" value="NZ_JABXXR010000209.1"/>
</dbReference>
<comment type="caution">
    <text evidence="6">The sequence shown here is derived from an EMBL/GenBank/DDBJ whole genome shotgun (WGS) entry which is preliminary data.</text>
</comment>
<name>A0A850PBK1_9PROT</name>
<dbReference type="Proteomes" id="UP000585665">
    <property type="component" value="Unassembled WGS sequence"/>
</dbReference>
<feature type="transmembrane region" description="Helical" evidence="5">
    <location>
        <begin position="7"/>
        <end position="29"/>
    </location>
</feature>